<evidence type="ECO:0000256" key="1">
    <source>
        <dbReference type="ARBA" id="ARBA00002689"/>
    </source>
</evidence>
<dbReference type="GO" id="GO:0061617">
    <property type="term" value="C:MICOS complex"/>
    <property type="evidence" value="ECO:0007669"/>
    <property type="project" value="InterPro"/>
</dbReference>
<reference evidence="10" key="1">
    <citation type="submission" date="2023-05" db="EMBL/GenBank/DDBJ databases">
        <title>Genome and transcriptome analyses reveal genes involved in the formation of fine ridges on petal epidermal cells in Hibiscus trionum.</title>
        <authorList>
            <person name="Koshimizu S."/>
            <person name="Masuda S."/>
            <person name="Ishii T."/>
            <person name="Shirasu K."/>
            <person name="Hoshino A."/>
            <person name="Arita M."/>
        </authorList>
    </citation>
    <scope>NUCLEOTIDE SEQUENCE</scope>
    <source>
        <strain evidence="10">Hamamatsu line</strain>
    </source>
</reference>
<evidence type="ECO:0000256" key="4">
    <source>
        <dbReference type="ARBA" id="ARBA00022692"/>
    </source>
</evidence>
<proteinExistence type="inferred from homology"/>
<dbReference type="EMBL" id="BSYR01000005">
    <property type="protein sequence ID" value="GMI67524.1"/>
    <property type="molecule type" value="Genomic_DNA"/>
</dbReference>
<dbReference type="Proteomes" id="UP001165190">
    <property type="component" value="Unassembled WGS sequence"/>
</dbReference>
<evidence type="ECO:0000256" key="2">
    <source>
        <dbReference type="ARBA" id="ARBA00004273"/>
    </source>
</evidence>
<gene>
    <name evidence="10" type="ORF">HRI_000421700</name>
</gene>
<evidence type="ECO:0000256" key="7">
    <source>
        <dbReference type="ARBA" id="ARBA00023128"/>
    </source>
</evidence>
<dbReference type="AlphaFoldDB" id="A0A9W7GXT6"/>
<keyword evidence="5" id="KW-0999">Mitochondrion inner membrane</keyword>
<keyword evidence="11" id="KW-1185">Reference proteome</keyword>
<evidence type="ECO:0000256" key="8">
    <source>
        <dbReference type="ARBA" id="ARBA00023136"/>
    </source>
</evidence>
<comment type="similarity">
    <text evidence="3">Belongs to the MICOS complex subunit Mic10 family.</text>
</comment>
<dbReference type="OrthoDB" id="1916310at2759"/>
<keyword evidence="4 9" id="KW-0812">Transmembrane</keyword>
<comment type="subcellular location">
    <subcellularLocation>
        <location evidence="2">Mitochondrion inner membrane</location>
    </subcellularLocation>
</comment>
<dbReference type="InterPro" id="IPR007512">
    <property type="entry name" value="Mic10"/>
</dbReference>
<evidence type="ECO:0000313" key="11">
    <source>
        <dbReference type="Proteomes" id="UP001165190"/>
    </source>
</evidence>
<dbReference type="Pfam" id="PF04418">
    <property type="entry name" value="DUF543"/>
    <property type="match status" value="1"/>
</dbReference>
<evidence type="ECO:0000256" key="3">
    <source>
        <dbReference type="ARBA" id="ARBA00006792"/>
    </source>
</evidence>
<evidence type="ECO:0000256" key="6">
    <source>
        <dbReference type="ARBA" id="ARBA00022989"/>
    </source>
</evidence>
<keyword evidence="7" id="KW-0496">Mitochondrion</keyword>
<accession>A0A9W7GXT6</accession>
<evidence type="ECO:0000313" key="10">
    <source>
        <dbReference type="EMBL" id="GMI67524.1"/>
    </source>
</evidence>
<keyword evidence="8 9" id="KW-0472">Membrane</keyword>
<name>A0A9W7GXT6_HIBTR</name>
<feature type="transmembrane region" description="Helical" evidence="9">
    <location>
        <begin position="30"/>
        <end position="50"/>
    </location>
</feature>
<keyword evidence="6 9" id="KW-1133">Transmembrane helix</keyword>
<organism evidence="10 11">
    <name type="scientific">Hibiscus trionum</name>
    <name type="common">Flower of an hour</name>
    <dbReference type="NCBI Taxonomy" id="183268"/>
    <lineage>
        <taxon>Eukaryota</taxon>
        <taxon>Viridiplantae</taxon>
        <taxon>Streptophyta</taxon>
        <taxon>Embryophyta</taxon>
        <taxon>Tracheophyta</taxon>
        <taxon>Spermatophyta</taxon>
        <taxon>Magnoliopsida</taxon>
        <taxon>eudicotyledons</taxon>
        <taxon>Gunneridae</taxon>
        <taxon>Pentapetalae</taxon>
        <taxon>rosids</taxon>
        <taxon>malvids</taxon>
        <taxon>Malvales</taxon>
        <taxon>Malvaceae</taxon>
        <taxon>Malvoideae</taxon>
        <taxon>Hibiscus</taxon>
    </lineage>
</organism>
<comment type="function">
    <text evidence="1">Component of the MICOS complex, a large protein complex of the mitochondrial inner membrane that plays crucial roles in the maintenance of crista junctions, inner membrane architecture, and formation of contact sites to the outer membrane.</text>
</comment>
<protein>
    <submittedName>
        <fullName evidence="10">Uncharacterized protein</fullName>
    </submittedName>
</protein>
<comment type="caution">
    <text evidence="10">The sequence shown here is derived from an EMBL/GenBank/DDBJ whole genome shotgun (WGS) entry which is preliminary data.</text>
</comment>
<evidence type="ECO:0000256" key="9">
    <source>
        <dbReference type="SAM" id="Phobius"/>
    </source>
</evidence>
<evidence type="ECO:0000256" key="5">
    <source>
        <dbReference type="ARBA" id="ARBA00022792"/>
    </source>
</evidence>
<sequence length="72" mass="8484">MEENKELTVSNYDDMNAKWDAYIDLSLRRFVYSSLAGAFGGLIFFSLSLFPSFPLQSVWKCQRLKDLFDYFH</sequence>